<dbReference type="PRINTS" id="PR01004">
    <property type="entry name" value="FLGFLIJ"/>
</dbReference>
<keyword evidence="6" id="KW-0145">Chemotaxis</keyword>
<dbReference type="InterPro" id="IPR053716">
    <property type="entry name" value="Flag_assembly_chemotaxis_eff"/>
</dbReference>
<dbReference type="GO" id="GO:0005886">
    <property type="term" value="C:plasma membrane"/>
    <property type="evidence" value="ECO:0007669"/>
    <property type="project" value="UniProtKB-SubCell"/>
</dbReference>
<protein>
    <recommendedName>
        <fullName evidence="3">Flagellar FliJ protein</fullName>
    </recommendedName>
</protein>
<dbReference type="Gene3D" id="1.10.287.1700">
    <property type="match status" value="1"/>
</dbReference>
<sequence length="143" mass="16853">MAAFRFAFLLDLAREAREDAARGMQGAQAAWQVAQGKLEQVNAYRQEYRNRLTQGGQGGMTILQWRDFQLFLAKLDQAADAQGREVVRLQAEYQRLKQVWFECEKKVKAFEALEHRHLTAEELKELKREQNLLDEFNTRRREH</sequence>
<dbReference type="EMBL" id="FWXD01000004">
    <property type="protein sequence ID" value="SMC20551.1"/>
    <property type="molecule type" value="Genomic_DNA"/>
</dbReference>
<dbReference type="RefSeq" id="WP_084089509.1">
    <property type="nucleotide sequence ID" value="NZ_FWXD01000004.1"/>
</dbReference>
<dbReference type="GO" id="GO:0009288">
    <property type="term" value="C:bacterial-type flagellum"/>
    <property type="evidence" value="ECO:0007669"/>
    <property type="project" value="InterPro"/>
</dbReference>
<evidence type="ECO:0000256" key="11">
    <source>
        <dbReference type="SAM" id="Coils"/>
    </source>
</evidence>
<comment type="subcellular location">
    <subcellularLocation>
        <location evidence="1">Cell membrane</location>
        <topology evidence="1">Peripheral membrane protein</topology>
        <orientation evidence="1">Cytoplasmic side</orientation>
    </subcellularLocation>
</comment>
<keyword evidence="12" id="KW-0966">Cell projection</keyword>
<evidence type="ECO:0000256" key="1">
    <source>
        <dbReference type="ARBA" id="ARBA00004413"/>
    </source>
</evidence>
<evidence type="ECO:0000256" key="10">
    <source>
        <dbReference type="ARBA" id="ARBA00023225"/>
    </source>
</evidence>
<dbReference type="OrthoDB" id="6465096at2"/>
<dbReference type="PANTHER" id="PTHR38786">
    <property type="entry name" value="FLAGELLAR FLIJ PROTEIN"/>
    <property type="match status" value="1"/>
</dbReference>
<keyword evidence="10" id="KW-1006">Bacterial flagellum protein export</keyword>
<keyword evidence="5" id="KW-1003">Cell membrane</keyword>
<reference evidence="12 13" key="1">
    <citation type="submission" date="2017-04" db="EMBL/GenBank/DDBJ databases">
        <authorList>
            <person name="Afonso C.L."/>
            <person name="Miller P.J."/>
            <person name="Scott M.A."/>
            <person name="Spackman E."/>
            <person name="Goraichik I."/>
            <person name="Dimitrov K.M."/>
            <person name="Suarez D.L."/>
            <person name="Swayne D.E."/>
        </authorList>
    </citation>
    <scope>NUCLEOTIDE SEQUENCE [LARGE SCALE GENOMIC DNA]</scope>
    <source>
        <strain evidence="12 13">DSM 23236</strain>
    </source>
</reference>
<keyword evidence="13" id="KW-1185">Reference proteome</keyword>
<proteinExistence type="inferred from homology"/>
<evidence type="ECO:0000256" key="2">
    <source>
        <dbReference type="ARBA" id="ARBA00010004"/>
    </source>
</evidence>
<evidence type="ECO:0000313" key="13">
    <source>
        <dbReference type="Proteomes" id="UP000192761"/>
    </source>
</evidence>
<evidence type="ECO:0000256" key="3">
    <source>
        <dbReference type="ARBA" id="ARBA00020392"/>
    </source>
</evidence>
<dbReference type="GO" id="GO:0071973">
    <property type="term" value="P:bacterial-type flagellum-dependent cell motility"/>
    <property type="evidence" value="ECO:0007669"/>
    <property type="project" value="InterPro"/>
</dbReference>
<dbReference type="PIRSF" id="PIRSF019404">
    <property type="entry name" value="FliJ"/>
    <property type="match status" value="1"/>
</dbReference>
<dbReference type="InterPro" id="IPR052570">
    <property type="entry name" value="FliJ"/>
</dbReference>
<dbReference type="Pfam" id="PF02050">
    <property type="entry name" value="FliJ"/>
    <property type="match status" value="1"/>
</dbReference>
<gene>
    <name evidence="12" type="ORF">SAMN02745857_01005</name>
</gene>
<feature type="coiled-coil region" evidence="11">
    <location>
        <begin position="72"/>
        <end position="99"/>
    </location>
</feature>
<dbReference type="Proteomes" id="UP000192761">
    <property type="component" value="Unassembled WGS sequence"/>
</dbReference>
<keyword evidence="12" id="KW-0282">Flagellum</keyword>
<dbReference type="GO" id="GO:0044781">
    <property type="term" value="P:bacterial-type flagellum organization"/>
    <property type="evidence" value="ECO:0007669"/>
    <property type="project" value="UniProtKB-KW"/>
</dbReference>
<dbReference type="GO" id="GO:0006935">
    <property type="term" value="P:chemotaxis"/>
    <property type="evidence" value="ECO:0007669"/>
    <property type="project" value="UniProtKB-KW"/>
</dbReference>
<keyword evidence="7" id="KW-1005">Bacterial flagellum biogenesis</keyword>
<name>A0A1W1XAK3_9NEIS</name>
<dbReference type="GO" id="GO:0015031">
    <property type="term" value="P:protein transport"/>
    <property type="evidence" value="ECO:0007669"/>
    <property type="project" value="UniProtKB-KW"/>
</dbReference>
<keyword evidence="12" id="KW-0969">Cilium</keyword>
<evidence type="ECO:0000256" key="9">
    <source>
        <dbReference type="ARBA" id="ARBA00023136"/>
    </source>
</evidence>
<evidence type="ECO:0000256" key="8">
    <source>
        <dbReference type="ARBA" id="ARBA00022927"/>
    </source>
</evidence>
<comment type="similarity">
    <text evidence="2">Belongs to the FliJ family.</text>
</comment>
<dbReference type="InterPro" id="IPR012823">
    <property type="entry name" value="Flagell_FliJ"/>
</dbReference>
<evidence type="ECO:0000313" key="12">
    <source>
        <dbReference type="EMBL" id="SMC20551.1"/>
    </source>
</evidence>
<dbReference type="GO" id="GO:0003774">
    <property type="term" value="F:cytoskeletal motor activity"/>
    <property type="evidence" value="ECO:0007669"/>
    <property type="project" value="InterPro"/>
</dbReference>
<evidence type="ECO:0000256" key="6">
    <source>
        <dbReference type="ARBA" id="ARBA00022500"/>
    </source>
</evidence>
<keyword evidence="4" id="KW-0813">Transport</keyword>
<evidence type="ECO:0000256" key="7">
    <source>
        <dbReference type="ARBA" id="ARBA00022795"/>
    </source>
</evidence>
<organism evidence="12 13">
    <name type="scientific">Andreprevotia lacus DSM 23236</name>
    <dbReference type="NCBI Taxonomy" id="1121001"/>
    <lineage>
        <taxon>Bacteria</taxon>
        <taxon>Pseudomonadati</taxon>
        <taxon>Pseudomonadota</taxon>
        <taxon>Betaproteobacteria</taxon>
        <taxon>Neisseriales</taxon>
        <taxon>Chitinibacteraceae</taxon>
        <taxon>Andreprevotia</taxon>
    </lineage>
</organism>
<keyword evidence="9" id="KW-0472">Membrane</keyword>
<keyword evidence="11" id="KW-0175">Coiled coil</keyword>
<evidence type="ECO:0000256" key="5">
    <source>
        <dbReference type="ARBA" id="ARBA00022475"/>
    </source>
</evidence>
<dbReference type="AlphaFoldDB" id="A0A1W1XAK3"/>
<dbReference type="STRING" id="1121001.SAMN02745857_01005"/>
<dbReference type="InterPro" id="IPR018006">
    <property type="entry name" value="Flag_FliJ_proteobac"/>
</dbReference>
<accession>A0A1W1XAK3</accession>
<dbReference type="NCBIfam" id="TIGR02473">
    <property type="entry name" value="flagell_FliJ"/>
    <property type="match status" value="1"/>
</dbReference>
<keyword evidence="8" id="KW-0653">Protein transport</keyword>
<evidence type="ECO:0000256" key="4">
    <source>
        <dbReference type="ARBA" id="ARBA00022448"/>
    </source>
</evidence>
<dbReference type="PANTHER" id="PTHR38786:SF1">
    <property type="entry name" value="FLAGELLAR FLIJ PROTEIN"/>
    <property type="match status" value="1"/>
</dbReference>